<evidence type="ECO:0000313" key="2">
    <source>
        <dbReference type="EMBL" id="RON24538.1"/>
    </source>
</evidence>
<reference evidence="2 3" key="1">
    <citation type="submission" date="2016-10" db="EMBL/GenBank/DDBJ databases">
        <title>Comparative genome analysis of multiple Pseudomonas spp. focuses on biocontrol and plant growth promoting traits.</title>
        <authorList>
            <person name="Tao X.-Y."/>
            <person name="Taylor C.G."/>
        </authorList>
    </citation>
    <scope>NUCLEOTIDE SEQUENCE [LARGE SCALE GENOMIC DNA]</scope>
    <source>
        <strain evidence="2 3">38D7</strain>
    </source>
</reference>
<accession>A0A423IGH9</accession>
<evidence type="ECO:0000313" key="3">
    <source>
        <dbReference type="Proteomes" id="UP000285636"/>
    </source>
</evidence>
<protein>
    <submittedName>
        <fullName evidence="2">DUF4880 domain-containing protein</fullName>
    </submittedName>
</protein>
<dbReference type="Pfam" id="PF16220">
    <property type="entry name" value="DUF4880"/>
    <property type="match status" value="1"/>
</dbReference>
<dbReference type="AlphaFoldDB" id="A0A423IGH9"/>
<evidence type="ECO:0000259" key="1">
    <source>
        <dbReference type="Pfam" id="PF16220"/>
    </source>
</evidence>
<comment type="caution">
    <text evidence="2">The sequence shown here is derived from an EMBL/GenBank/DDBJ whole genome shotgun (WGS) entry which is preliminary data.</text>
</comment>
<feature type="domain" description="FecR N-terminal" evidence="1">
    <location>
        <begin position="16"/>
        <end position="54"/>
    </location>
</feature>
<dbReference type="Proteomes" id="UP000285636">
    <property type="component" value="Unassembled WGS sequence"/>
</dbReference>
<dbReference type="EMBL" id="MOBK01000001">
    <property type="protein sequence ID" value="RON24538.1"/>
    <property type="molecule type" value="Genomic_DNA"/>
</dbReference>
<gene>
    <name evidence="2" type="ORF">BK660_02380</name>
</gene>
<organism evidence="2 3">
    <name type="scientific">Pseudomonas brassicacearum</name>
    <dbReference type="NCBI Taxonomy" id="930166"/>
    <lineage>
        <taxon>Bacteria</taxon>
        <taxon>Pseudomonadati</taxon>
        <taxon>Pseudomonadota</taxon>
        <taxon>Gammaproteobacteria</taxon>
        <taxon>Pseudomonadales</taxon>
        <taxon>Pseudomonadaceae</taxon>
        <taxon>Pseudomonas</taxon>
    </lineage>
</organism>
<name>A0A423IGH9_9PSED</name>
<dbReference type="RefSeq" id="WP_259698466.1">
    <property type="nucleotide sequence ID" value="NZ_MOBK01000001.1"/>
</dbReference>
<dbReference type="InterPro" id="IPR032623">
    <property type="entry name" value="FecR_N"/>
</dbReference>
<sequence>MNPPSSCDMDEAILSQAAHWCMRLQENTCTQTEKLAFKEWIQTDPRHAFEYAKMLEIWDISDQLPNHQNTSKKLLTDLSTRQNTAHKM</sequence>
<proteinExistence type="predicted"/>